<keyword evidence="3" id="KW-1185">Reference proteome</keyword>
<dbReference type="RefSeq" id="WP_104831940.1">
    <property type="nucleotide sequence ID" value="NZ_PJCH01000016.1"/>
</dbReference>
<comment type="caution">
    <text evidence="2">The sequence shown here is derived from an EMBL/GenBank/DDBJ whole genome shotgun (WGS) entry which is preliminary data.</text>
</comment>
<name>A0A2S7K059_9PROT</name>
<dbReference type="AlphaFoldDB" id="A0A2S7K059"/>
<dbReference type="Pfam" id="PF12101">
    <property type="entry name" value="DUF3577"/>
    <property type="match status" value="1"/>
</dbReference>
<gene>
    <name evidence="2" type="ORF">CW354_20380</name>
</gene>
<dbReference type="EMBL" id="PJCH01000016">
    <property type="protein sequence ID" value="PQA85887.1"/>
    <property type="molecule type" value="Genomic_DNA"/>
</dbReference>
<sequence length="173" mass="19196">MTLTKFKSNNQASANSPSSDNDERGYFDLYIRGIGYLNRLRTVEPKRARKGDAYLAVQIAAMEGDKNNPDYRYFDAIVVGETAKQLAKELEAGINDKDVKVLVGFTCGGVRPEIYQPKKGAAAGENRVSLKTRLLRLSWVKVKESDSGDYETVYQAETTAEEETSADENRDAA</sequence>
<evidence type="ECO:0008006" key="4">
    <source>
        <dbReference type="Google" id="ProtNLM"/>
    </source>
</evidence>
<evidence type="ECO:0000313" key="3">
    <source>
        <dbReference type="Proteomes" id="UP000239504"/>
    </source>
</evidence>
<feature type="region of interest" description="Disordered" evidence="1">
    <location>
        <begin position="150"/>
        <end position="173"/>
    </location>
</feature>
<organism evidence="2 3">
    <name type="scientific">Hyphococcus luteus</name>
    <dbReference type="NCBI Taxonomy" id="2058213"/>
    <lineage>
        <taxon>Bacteria</taxon>
        <taxon>Pseudomonadati</taxon>
        <taxon>Pseudomonadota</taxon>
        <taxon>Alphaproteobacteria</taxon>
        <taxon>Parvularculales</taxon>
        <taxon>Parvularculaceae</taxon>
        <taxon>Hyphococcus</taxon>
    </lineage>
</organism>
<feature type="region of interest" description="Disordered" evidence="1">
    <location>
        <begin position="1"/>
        <end position="21"/>
    </location>
</feature>
<dbReference type="InterPro" id="IPR021960">
    <property type="entry name" value="DUF3577"/>
</dbReference>
<accession>A0A2S7K059</accession>
<dbReference type="Proteomes" id="UP000239504">
    <property type="component" value="Unassembled WGS sequence"/>
</dbReference>
<dbReference type="OrthoDB" id="8448683at2"/>
<proteinExistence type="predicted"/>
<protein>
    <recommendedName>
        <fullName evidence="4">DUF3577 domain-containing protein</fullName>
    </recommendedName>
</protein>
<feature type="compositionally biased region" description="Low complexity" evidence="1">
    <location>
        <begin position="8"/>
        <end position="19"/>
    </location>
</feature>
<reference evidence="2 3" key="1">
    <citation type="submission" date="2017-12" db="EMBL/GenBank/DDBJ databases">
        <authorList>
            <person name="Hurst M.R.H."/>
        </authorList>
    </citation>
    <scope>NUCLEOTIDE SEQUENCE [LARGE SCALE GENOMIC DNA]</scope>
    <source>
        <strain evidence="2 3">SY-3-19</strain>
    </source>
</reference>
<evidence type="ECO:0000313" key="2">
    <source>
        <dbReference type="EMBL" id="PQA85887.1"/>
    </source>
</evidence>
<evidence type="ECO:0000256" key="1">
    <source>
        <dbReference type="SAM" id="MobiDB-lite"/>
    </source>
</evidence>